<dbReference type="EMBL" id="JBBPFD010000002">
    <property type="protein sequence ID" value="KAK7939186.1"/>
    <property type="molecule type" value="Genomic_DNA"/>
</dbReference>
<evidence type="ECO:0000313" key="2">
    <source>
        <dbReference type="EMBL" id="KAK7939186.1"/>
    </source>
</evidence>
<keyword evidence="3" id="KW-1185">Reference proteome</keyword>
<keyword evidence="1" id="KW-1133">Transmembrane helix</keyword>
<sequence>MPQSNNKTLVRVLLWWTALLSICQVTLLVLFFTMGHYGQPQTSNAQESPMHSGQRLSPNNDISQDKAKMCTYEARGVTNHTVKWITLENCNRSGDKCTEEVNLLKDNETILTGWIDNNTLSTGLLCKAEQLAIGNSLRVQIKTTAKVVLKKGQGQQQRYCSLDLIYIPN</sequence>
<reference evidence="3" key="1">
    <citation type="submission" date="2024-04" db="EMBL/GenBank/DDBJ databases">
        <title>Salinicola lusitanus LLJ914,a marine bacterium isolated from the Okinawa Trough.</title>
        <authorList>
            <person name="Li J."/>
        </authorList>
    </citation>
    <scope>NUCLEOTIDE SEQUENCE [LARGE SCALE GENOMIC DNA]</scope>
</reference>
<gene>
    <name evidence="2" type="ORF">WMY93_002512</name>
</gene>
<protein>
    <submittedName>
        <fullName evidence="2">Uncharacterized protein</fullName>
    </submittedName>
</protein>
<accession>A0AAW0Q913</accession>
<dbReference type="AlphaFoldDB" id="A0AAW0Q913"/>
<keyword evidence="1" id="KW-0812">Transmembrane</keyword>
<dbReference type="Proteomes" id="UP001460270">
    <property type="component" value="Unassembled WGS sequence"/>
</dbReference>
<evidence type="ECO:0000256" key="1">
    <source>
        <dbReference type="SAM" id="Phobius"/>
    </source>
</evidence>
<organism evidence="2 3">
    <name type="scientific">Mugilogobius chulae</name>
    <name type="common">yellowstripe goby</name>
    <dbReference type="NCBI Taxonomy" id="88201"/>
    <lineage>
        <taxon>Eukaryota</taxon>
        <taxon>Metazoa</taxon>
        <taxon>Chordata</taxon>
        <taxon>Craniata</taxon>
        <taxon>Vertebrata</taxon>
        <taxon>Euteleostomi</taxon>
        <taxon>Actinopterygii</taxon>
        <taxon>Neopterygii</taxon>
        <taxon>Teleostei</taxon>
        <taxon>Neoteleostei</taxon>
        <taxon>Acanthomorphata</taxon>
        <taxon>Gobiaria</taxon>
        <taxon>Gobiiformes</taxon>
        <taxon>Gobioidei</taxon>
        <taxon>Gobiidae</taxon>
        <taxon>Gobionellinae</taxon>
        <taxon>Mugilogobius</taxon>
    </lineage>
</organism>
<keyword evidence="1" id="KW-0472">Membrane</keyword>
<feature type="transmembrane region" description="Helical" evidence="1">
    <location>
        <begin position="12"/>
        <end position="34"/>
    </location>
</feature>
<proteinExistence type="predicted"/>
<evidence type="ECO:0000313" key="3">
    <source>
        <dbReference type="Proteomes" id="UP001460270"/>
    </source>
</evidence>
<comment type="caution">
    <text evidence="2">The sequence shown here is derived from an EMBL/GenBank/DDBJ whole genome shotgun (WGS) entry which is preliminary data.</text>
</comment>
<name>A0AAW0Q913_9GOBI</name>